<evidence type="ECO:0000313" key="9">
    <source>
        <dbReference type="Proteomes" id="UP000234585"/>
    </source>
</evidence>
<evidence type="ECO:0000256" key="3">
    <source>
        <dbReference type="ARBA" id="ARBA00022692"/>
    </source>
</evidence>
<evidence type="ECO:0000313" key="8">
    <source>
        <dbReference type="EMBL" id="PLB35900.1"/>
    </source>
</evidence>
<sequence>MFLWFLPSSGRKGNEEGLESDSYPLLEQPTDRSPSIHETAPEESEDKHGNASNPPVTWSSLPNKTQLFILLVVRFSEVAYRSSTRTYRFHQLRWFDPVVPDSSLSTQAGIIHGSSTAVQIFSGILIGRLADTPWIGRKPMLLCGLFGYIISSVGLAFSKSFLAAVVFQVAGAVMDGISALVRTTIAETMGEKKHLSRAFVLLPLFANVGGTLGPFMGGMLADPVHNYPSLFGKGSILGGVDGVQWMSRWPYALPNLATAGMCSLIAVMVVLCLDETLHSARQRTNYGRQTAKAIARFLCWRPKSYQYQPVGETFSILRVEGAPIEDLRRPQSPHPRRLAGFRVLLGRNVLLTLSSRFLFSFHDITYISLSALFFPTPRASPFVHHGVYFGGGMGLSTAETGLAMSISGAILIPLSLALYPTASARLGILRSYRIFLSLALILYIVTPFLVFVPDHVLPVWLALGAVMSLMGISRTFTCPASAIILNYCISDPSTLATVNGVGQSVTSAANTIGPVLGSWGLDVGLKSNLVGIPWWGLGMVSLTQWIVLCYLKDVD</sequence>
<dbReference type="SUPFAM" id="SSF103473">
    <property type="entry name" value="MFS general substrate transporter"/>
    <property type="match status" value="1"/>
</dbReference>
<evidence type="ECO:0000256" key="2">
    <source>
        <dbReference type="ARBA" id="ARBA00022448"/>
    </source>
</evidence>
<dbReference type="AlphaFoldDB" id="A0A2I2F5I2"/>
<accession>A0A2I2F5I2</accession>
<dbReference type="InterPro" id="IPR036259">
    <property type="entry name" value="MFS_trans_sf"/>
</dbReference>
<gene>
    <name evidence="8" type="ORF">BDW47DRAFT_127786</name>
</gene>
<dbReference type="PANTHER" id="PTHR23504:SF6">
    <property type="entry name" value="MULTIDRUG TRANSPORTER, PUTATIVE (AFU_ORTHOLOGUE AFUA_4G08740)-RELATED"/>
    <property type="match status" value="1"/>
</dbReference>
<keyword evidence="9" id="KW-1185">Reference proteome</keyword>
<evidence type="ECO:0000256" key="4">
    <source>
        <dbReference type="ARBA" id="ARBA00022989"/>
    </source>
</evidence>
<evidence type="ECO:0000256" key="6">
    <source>
        <dbReference type="SAM" id="MobiDB-lite"/>
    </source>
</evidence>
<proteinExistence type="predicted"/>
<dbReference type="EMBL" id="KZ559157">
    <property type="protein sequence ID" value="PLB35900.1"/>
    <property type="molecule type" value="Genomic_DNA"/>
</dbReference>
<keyword evidence="4 7" id="KW-1133">Transmembrane helix</keyword>
<organism evidence="8 9">
    <name type="scientific">Aspergillus candidus</name>
    <dbReference type="NCBI Taxonomy" id="41067"/>
    <lineage>
        <taxon>Eukaryota</taxon>
        <taxon>Fungi</taxon>
        <taxon>Dikarya</taxon>
        <taxon>Ascomycota</taxon>
        <taxon>Pezizomycotina</taxon>
        <taxon>Eurotiomycetes</taxon>
        <taxon>Eurotiomycetidae</taxon>
        <taxon>Eurotiales</taxon>
        <taxon>Aspergillaceae</taxon>
        <taxon>Aspergillus</taxon>
        <taxon>Aspergillus subgen. Circumdati</taxon>
    </lineage>
</organism>
<keyword evidence="3 7" id="KW-0812">Transmembrane</keyword>
<feature type="transmembrane region" description="Helical" evidence="7">
    <location>
        <begin position="357"/>
        <end position="374"/>
    </location>
</feature>
<dbReference type="Proteomes" id="UP000234585">
    <property type="component" value="Unassembled WGS sequence"/>
</dbReference>
<evidence type="ECO:0000256" key="7">
    <source>
        <dbReference type="SAM" id="Phobius"/>
    </source>
</evidence>
<keyword evidence="2" id="KW-0813">Transport</keyword>
<dbReference type="OrthoDB" id="10262656at2759"/>
<dbReference type="InterPro" id="IPR011701">
    <property type="entry name" value="MFS"/>
</dbReference>
<dbReference type="GeneID" id="36523924"/>
<dbReference type="Gene3D" id="1.20.1250.20">
    <property type="entry name" value="MFS general substrate transporter like domains"/>
    <property type="match status" value="1"/>
</dbReference>
<feature type="transmembrane region" description="Helical" evidence="7">
    <location>
        <begin position="139"/>
        <end position="157"/>
    </location>
</feature>
<keyword evidence="5 7" id="KW-0472">Membrane</keyword>
<dbReference type="GO" id="GO:0016020">
    <property type="term" value="C:membrane"/>
    <property type="evidence" value="ECO:0007669"/>
    <property type="project" value="UniProtKB-SubCell"/>
</dbReference>
<name>A0A2I2F5I2_ASPCN</name>
<evidence type="ECO:0000256" key="1">
    <source>
        <dbReference type="ARBA" id="ARBA00004141"/>
    </source>
</evidence>
<feature type="transmembrane region" description="Helical" evidence="7">
    <location>
        <begin position="434"/>
        <end position="452"/>
    </location>
</feature>
<reference evidence="8 9" key="1">
    <citation type="submission" date="2017-12" db="EMBL/GenBank/DDBJ databases">
        <authorList>
            <consortium name="DOE Joint Genome Institute"/>
            <person name="Haridas S."/>
            <person name="Kjaerbolling I."/>
            <person name="Vesth T.C."/>
            <person name="Frisvad J.C."/>
            <person name="Nybo J.L."/>
            <person name="Theobald S."/>
            <person name="Kuo A."/>
            <person name="Bowyer P."/>
            <person name="Matsuda Y."/>
            <person name="Mondo S."/>
            <person name="Lyhne E.K."/>
            <person name="Kogle M.E."/>
            <person name="Clum A."/>
            <person name="Lipzen A."/>
            <person name="Salamov A."/>
            <person name="Ngan C.Y."/>
            <person name="Daum C."/>
            <person name="Chiniquy J."/>
            <person name="Barry K."/>
            <person name="LaButti K."/>
            <person name="Simmons B.A."/>
            <person name="Magnuson J.K."/>
            <person name="Mortensen U.H."/>
            <person name="Larsen T.O."/>
            <person name="Grigoriev I.V."/>
            <person name="Baker S.E."/>
            <person name="Andersen M.R."/>
            <person name="Nordberg H.P."/>
            <person name="Cantor M.N."/>
            <person name="Hua S.X."/>
        </authorList>
    </citation>
    <scope>NUCLEOTIDE SEQUENCE [LARGE SCALE GENOMIC DNA]</scope>
    <source>
        <strain evidence="8 9">CBS 102.13</strain>
    </source>
</reference>
<feature type="transmembrane region" description="Helical" evidence="7">
    <location>
        <begin position="402"/>
        <end position="422"/>
    </location>
</feature>
<dbReference type="PANTHER" id="PTHR23504">
    <property type="entry name" value="MAJOR FACILITATOR SUPERFAMILY DOMAIN-CONTAINING PROTEIN 10"/>
    <property type="match status" value="1"/>
</dbReference>
<feature type="transmembrane region" description="Helical" evidence="7">
    <location>
        <begin position="532"/>
        <end position="551"/>
    </location>
</feature>
<dbReference type="GO" id="GO:0022857">
    <property type="term" value="F:transmembrane transporter activity"/>
    <property type="evidence" value="ECO:0007669"/>
    <property type="project" value="InterPro"/>
</dbReference>
<evidence type="ECO:0000256" key="5">
    <source>
        <dbReference type="ARBA" id="ARBA00023136"/>
    </source>
</evidence>
<comment type="subcellular location">
    <subcellularLocation>
        <location evidence="1">Membrane</location>
        <topology evidence="1">Multi-pass membrane protein</topology>
    </subcellularLocation>
</comment>
<protein>
    <submittedName>
        <fullName evidence="8">Major facilitator superfamily domain-containing protein</fullName>
    </submittedName>
</protein>
<dbReference type="RefSeq" id="XP_024669912.1">
    <property type="nucleotide sequence ID" value="XM_024816764.1"/>
</dbReference>
<feature type="region of interest" description="Disordered" evidence="6">
    <location>
        <begin position="1"/>
        <end position="58"/>
    </location>
</feature>
<feature type="transmembrane region" description="Helical" evidence="7">
    <location>
        <begin position="251"/>
        <end position="273"/>
    </location>
</feature>
<feature type="transmembrane region" description="Helical" evidence="7">
    <location>
        <begin position="198"/>
        <end position="221"/>
    </location>
</feature>
<dbReference type="Pfam" id="PF07690">
    <property type="entry name" value="MFS_1"/>
    <property type="match status" value="1"/>
</dbReference>